<evidence type="ECO:0000313" key="2">
    <source>
        <dbReference type="Proteomes" id="UP000015106"/>
    </source>
</evidence>
<protein>
    <submittedName>
        <fullName evidence="1">Uncharacterized protein</fullName>
    </submittedName>
</protein>
<sequence>MVLAGWNWKKPSANLLFLEKSLPPTASTWPSMRVSLYAAAKEEHQGVVWKRRSPSDNM</sequence>
<name>A0A8R7NXE7_TRIUA</name>
<dbReference type="Gramene" id="TuG1812G0100000231.01.T01">
    <property type="protein sequence ID" value="TuG1812G0100000231.01.T01.cds284159"/>
    <property type="gene ID" value="TuG1812G0100000231.01"/>
</dbReference>
<dbReference type="Proteomes" id="UP000015106">
    <property type="component" value="Chromosome 1"/>
</dbReference>
<organism evidence="1 2">
    <name type="scientific">Triticum urartu</name>
    <name type="common">Red wild einkorn</name>
    <name type="synonym">Crithodium urartu</name>
    <dbReference type="NCBI Taxonomy" id="4572"/>
    <lineage>
        <taxon>Eukaryota</taxon>
        <taxon>Viridiplantae</taxon>
        <taxon>Streptophyta</taxon>
        <taxon>Embryophyta</taxon>
        <taxon>Tracheophyta</taxon>
        <taxon>Spermatophyta</taxon>
        <taxon>Magnoliopsida</taxon>
        <taxon>Liliopsida</taxon>
        <taxon>Poales</taxon>
        <taxon>Poaceae</taxon>
        <taxon>BOP clade</taxon>
        <taxon>Pooideae</taxon>
        <taxon>Triticodae</taxon>
        <taxon>Triticeae</taxon>
        <taxon>Triticinae</taxon>
        <taxon>Triticum</taxon>
    </lineage>
</organism>
<reference evidence="2" key="1">
    <citation type="journal article" date="2013" name="Nature">
        <title>Draft genome of the wheat A-genome progenitor Triticum urartu.</title>
        <authorList>
            <person name="Ling H.Q."/>
            <person name="Zhao S."/>
            <person name="Liu D."/>
            <person name="Wang J."/>
            <person name="Sun H."/>
            <person name="Zhang C."/>
            <person name="Fan H."/>
            <person name="Li D."/>
            <person name="Dong L."/>
            <person name="Tao Y."/>
            <person name="Gao C."/>
            <person name="Wu H."/>
            <person name="Li Y."/>
            <person name="Cui Y."/>
            <person name="Guo X."/>
            <person name="Zheng S."/>
            <person name="Wang B."/>
            <person name="Yu K."/>
            <person name="Liang Q."/>
            <person name="Yang W."/>
            <person name="Lou X."/>
            <person name="Chen J."/>
            <person name="Feng M."/>
            <person name="Jian J."/>
            <person name="Zhang X."/>
            <person name="Luo G."/>
            <person name="Jiang Y."/>
            <person name="Liu J."/>
            <person name="Wang Z."/>
            <person name="Sha Y."/>
            <person name="Zhang B."/>
            <person name="Wu H."/>
            <person name="Tang D."/>
            <person name="Shen Q."/>
            <person name="Xue P."/>
            <person name="Zou S."/>
            <person name="Wang X."/>
            <person name="Liu X."/>
            <person name="Wang F."/>
            <person name="Yang Y."/>
            <person name="An X."/>
            <person name="Dong Z."/>
            <person name="Zhang K."/>
            <person name="Zhang X."/>
            <person name="Luo M.C."/>
            <person name="Dvorak J."/>
            <person name="Tong Y."/>
            <person name="Wang J."/>
            <person name="Yang H."/>
            <person name="Li Z."/>
            <person name="Wang D."/>
            <person name="Zhang A."/>
            <person name="Wang J."/>
        </authorList>
    </citation>
    <scope>NUCLEOTIDE SEQUENCE</scope>
    <source>
        <strain evidence="2">cv. G1812</strain>
    </source>
</reference>
<accession>A0A8R7NXE7</accession>
<evidence type="ECO:0000313" key="1">
    <source>
        <dbReference type="EnsemblPlants" id="TuG1812G0100000231.01.T01.cds284159"/>
    </source>
</evidence>
<reference evidence="1" key="3">
    <citation type="submission" date="2022-06" db="UniProtKB">
        <authorList>
            <consortium name="EnsemblPlants"/>
        </authorList>
    </citation>
    <scope>IDENTIFICATION</scope>
</reference>
<proteinExistence type="predicted"/>
<keyword evidence="2" id="KW-1185">Reference proteome</keyword>
<dbReference type="EnsemblPlants" id="TuG1812G0100000231.01.T01">
    <property type="protein sequence ID" value="TuG1812G0100000231.01.T01.cds284159"/>
    <property type="gene ID" value="TuG1812G0100000231.01"/>
</dbReference>
<reference evidence="1" key="2">
    <citation type="submission" date="2018-03" db="EMBL/GenBank/DDBJ databases">
        <title>The Triticum urartu genome reveals the dynamic nature of wheat genome evolution.</title>
        <authorList>
            <person name="Ling H."/>
            <person name="Ma B."/>
            <person name="Shi X."/>
            <person name="Liu H."/>
            <person name="Dong L."/>
            <person name="Sun H."/>
            <person name="Cao Y."/>
            <person name="Gao Q."/>
            <person name="Zheng S."/>
            <person name="Li Y."/>
            <person name="Yu Y."/>
            <person name="Du H."/>
            <person name="Qi M."/>
            <person name="Li Y."/>
            <person name="Yu H."/>
            <person name="Cui Y."/>
            <person name="Wang N."/>
            <person name="Chen C."/>
            <person name="Wu H."/>
            <person name="Zhao Y."/>
            <person name="Zhang J."/>
            <person name="Li Y."/>
            <person name="Zhou W."/>
            <person name="Zhang B."/>
            <person name="Hu W."/>
            <person name="Eijk M."/>
            <person name="Tang J."/>
            <person name="Witsenboer H."/>
            <person name="Zhao S."/>
            <person name="Li Z."/>
            <person name="Zhang A."/>
            <person name="Wang D."/>
            <person name="Liang C."/>
        </authorList>
    </citation>
    <scope>NUCLEOTIDE SEQUENCE [LARGE SCALE GENOMIC DNA]</scope>
    <source>
        <strain evidence="1">cv. G1812</strain>
    </source>
</reference>
<dbReference type="AlphaFoldDB" id="A0A8R7NXE7"/>